<proteinExistence type="predicted"/>
<accession>A0A6B4FXK7</accession>
<dbReference type="AlphaFoldDB" id="A0A6B4FXK7"/>
<organism evidence="2 3">
    <name type="scientific">Clostridium botulinum</name>
    <dbReference type="NCBI Taxonomy" id="1491"/>
    <lineage>
        <taxon>Bacteria</taxon>
        <taxon>Bacillati</taxon>
        <taxon>Bacillota</taxon>
        <taxon>Clostridia</taxon>
        <taxon>Eubacteriales</taxon>
        <taxon>Clostridiaceae</taxon>
        <taxon>Clostridium</taxon>
    </lineage>
</organism>
<evidence type="ECO:0000259" key="1">
    <source>
        <dbReference type="Pfam" id="PF01841"/>
    </source>
</evidence>
<dbReference type="EMBL" id="SWOY01000002">
    <property type="protein sequence ID" value="NFG16850.1"/>
    <property type="molecule type" value="Genomic_DNA"/>
</dbReference>
<dbReference type="Proteomes" id="UP000478995">
    <property type="component" value="Unassembled WGS sequence"/>
</dbReference>
<dbReference type="PANTHER" id="PTHR33490:SF3">
    <property type="entry name" value="CONSERVED INTEGRAL MEMBRANE PROTEIN"/>
    <property type="match status" value="1"/>
</dbReference>
<comment type="caution">
    <text evidence="2">The sequence shown here is derived from an EMBL/GenBank/DDBJ whole genome shotgun (WGS) entry which is preliminary data.</text>
</comment>
<dbReference type="Pfam" id="PF01841">
    <property type="entry name" value="Transglut_core"/>
    <property type="match status" value="1"/>
</dbReference>
<reference evidence="2 3" key="1">
    <citation type="submission" date="2019-04" db="EMBL/GenBank/DDBJ databases">
        <title>Genome sequencing of Clostridium botulinum Groups I-IV and Clostridium butyricum.</title>
        <authorList>
            <person name="Brunt J."/>
            <person name="Van Vliet A.H.M."/>
            <person name="Stringer S.C."/>
            <person name="Carter A.T."/>
            <person name="Peck M.W."/>
        </authorList>
    </citation>
    <scope>NUCLEOTIDE SEQUENCE [LARGE SCALE GENOMIC DNA]</scope>
    <source>
        <strain evidence="2 3">IFR 18/037</strain>
    </source>
</reference>
<protein>
    <submittedName>
        <fullName evidence="2">Transglutaminase domain-containing protein</fullName>
    </submittedName>
</protein>
<dbReference type="InterPro" id="IPR002931">
    <property type="entry name" value="Transglutaminase-like"/>
</dbReference>
<evidence type="ECO:0000313" key="2">
    <source>
        <dbReference type="EMBL" id="NFG16850.1"/>
    </source>
</evidence>
<dbReference type="PANTHER" id="PTHR33490">
    <property type="entry name" value="BLR5614 PROTEIN-RELATED"/>
    <property type="match status" value="1"/>
</dbReference>
<evidence type="ECO:0000313" key="3">
    <source>
        <dbReference type="Proteomes" id="UP000478995"/>
    </source>
</evidence>
<gene>
    <name evidence="2" type="ORF">FC794_08605</name>
</gene>
<dbReference type="RefSeq" id="WP_061315887.1">
    <property type="nucleotide sequence ID" value="NZ_CP022395.1"/>
</dbReference>
<name>A0A6B4FXK7_CLOBO</name>
<dbReference type="Gene3D" id="3.10.620.30">
    <property type="match status" value="1"/>
</dbReference>
<feature type="domain" description="Transglutaminase-like" evidence="1">
    <location>
        <begin position="27"/>
        <end position="133"/>
    </location>
</feature>
<sequence>MKKYLQTTHMLDFNCNEIKQLVENRKWKEKDEFKKVLEIYNFVRDEIKFGYNIDDTLPASRVLKDGYGQCNTKGTLFMALLRAVDIPCRIHGFTINKELQKGAMTGLMYKIAPQNVVHSWVEILFDGNWFNLEGFILDVSYLSKLQDKFSQCKVSFCGYGVATDDFKNPEIDWNKNDTYIQKEGINLDFGVFDSPDEFFSKHSQELSWLKKWFYQHIGRKFMNQNISKIREAAR</sequence>
<dbReference type="SUPFAM" id="SSF54001">
    <property type="entry name" value="Cysteine proteinases"/>
    <property type="match status" value="1"/>
</dbReference>
<dbReference type="InterPro" id="IPR038765">
    <property type="entry name" value="Papain-like_cys_pep_sf"/>
</dbReference>